<feature type="transmembrane region" description="Helical" evidence="1">
    <location>
        <begin position="25"/>
        <end position="42"/>
    </location>
</feature>
<feature type="transmembrane region" description="Helical" evidence="1">
    <location>
        <begin position="124"/>
        <end position="145"/>
    </location>
</feature>
<keyword evidence="3" id="KW-1185">Reference proteome</keyword>
<name>A0A1H6U000_9GAMM</name>
<evidence type="ECO:0000313" key="3">
    <source>
        <dbReference type="Proteomes" id="UP000242999"/>
    </source>
</evidence>
<reference evidence="3" key="1">
    <citation type="submission" date="2016-10" db="EMBL/GenBank/DDBJ databases">
        <authorList>
            <person name="Varghese N."/>
            <person name="Submissions S."/>
        </authorList>
    </citation>
    <scope>NUCLEOTIDE SEQUENCE [LARGE SCALE GENOMIC DNA]</scope>
    <source>
        <strain evidence="3">DSM 7165</strain>
    </source>
</reference>
<accession>A0A1H6U000</accession>
<sequence length="201" mass="22090">MFNWLTAQDARALAPAPKRLPIQEGYILVGFLALILLTRGHHLATTWMLPDASWALFFAAGFFLSVSAQGILLLAAVAIDAYAVGWAGVSDFCITWAYAALFVAYNVLWLAGRLAAQARSRLQVGGYAILGASVCELVSSGSFYWWSGYFEPSWQAFPQHIATYYAQSLGIFCFYVVLGAALLQVWKKLDAQINLIRSSHP</sequence>
<keyword evidence="1" id="KW-0812">Transmembrane</keyword>
<dbReference type="STRING" id="64971.SAMN05421831_11233"/>
<dbReference type="AlphaFoldDB" id="A0A1H6U000"/>
<protein>
    <submittedName>
        <fullName evidence="2">Uncharacterized protein</fullName>
    </submittedName>
</protein>
<dbReference type="EMBL" id="FNYH01000012">
    <property type="protein sequence ID" value="SEI83794.1"/>
    <property type="molecule type" value="Genomic_DNA"/>
</dbReference>
<evidence type="ECO:0000313" key="2">
    <source>
        <dbReference type="EMBL" id="SEI83794.1"/>
    </source>
</evidence>
<dbReference type="OrthoDB" id="9787530at2"/>
<feature type="transmembrane region" description="Helical" evidence="1">
    <location>
        <begin position="85"/>
        <end position="112"/>
    </location>
</feature>
<keyword evidence="1" id="KW-0472">Membrane</keyword>
<dbReference type="RefSeq" id="WP_093311544.1">
    <property type="nucleotide sequence ID" value="NZ_FNYH01000012.1"/>
</dbReference>
<proteinExistence type="predicted"/>
<gene>
    <name evidence="2" type="ORF">SAMN05421831_11233</name>
</gene>
<evidence type="ECO:0000256" key="1">
    <source>
        <dbReference type="SAM" id="Phobius"/>
    </source>
</evidence>
<feature type="transmembrane region" description="Helical" evidence="1">
    <location>
        <begin position="54"/>
        <end position="79"/>
    </location>
</feature>
<feature type="transmembrane region" description="Helical" evidence="1">
    <location>
        <begin position="165"/>
        <end position="186"/>
    </location>
</feature>
<dbReference type="Proteomes" id="UP000242999">
    <property type="component" value="Unassembled WGS sequence"/>
</dbReference>
<organism evidence="2 3">
    <name type="scientific">Allopseudospirillum japonicum</name>
    <dbReference type="NCBI Taxonomy" id="64971"/>
    <lineage>
        <taxon>Bacteria</taxon>
        <taxon>Pseudomonadati</taxon>
        <taxon>Pseudomonadota</taxon>
        <taxon>Gammaproteobacteria</taxon>
        <taxon>Oceanospirillales</taxon>
        <taxon>Oceanospirillaceae</taxon>
        <taxon>Allopseudospirillum</taxon>
    </lineage>
</organism>
<keyword evidence="1" id="KW-1133">Transmembrane helix</keyword>